<protein>
    <submittedName>
        <fullName evidence="1">Uncharacterized protein</fullName>
    </submittedName>
</protein>
<reference evidence="1" key="1">
    <citation type="submission" date="2018-05" db="EMBL/GenBank/DDBJ databases">
        <authorList>
            <person name="Lanie J.A."/>
            <person name="Ng W.-L."/>
            <person name="Kazmierczak K.M."/>
            <person name="Andrzejewski T.M."/>
            <person name="Davidsen T.M."/>
            <person name="Wayne K.J."/>
            <person name="Tettelin H."/>
            <person name="Glass J.I."/>
            <person name="Rusch D."/>
            <person name="Podicherti R."/>
            <person name="Tsui H.-C.T."/>
            <person name="Winkler M.E."/>
        </authorList>
    </citation>
    <scope>NUCLEOTIDE SEQUENCE</scope>
</reference>
<organism evidence="1">
    <name type="scientific">marine metagenome</name>
    <dbReference type="NCBI Taxonomy" id="408172"/>
    <lineage>
        <taxon>unclassified sequences</taxon>
        <taxon>metagenomes</taxon>
        <taxon>ecological metagenomes</taxon>
    </lineage>
</organism>
<evidence type="ECO:0000313" key="1">
    <source>
        <dbReference type="EMBL" id="SUZ98511.1"/>
    </source>
</evidence>
<dbReference type="AlphaFoldDB" id="A0A381S5B5"/>
<gene>
    <name evidence="1" type="ORF">METZ01_LOCUS51365</name>
</gene>
<accession>A0A381S5B5</accession>
<sequence length="40" mass="4555">MVIKLFDVLIDKLVGSCHSRKSGNQELERILNNRLSLSLD</sequence>
<proteinExistence type="predicted"/>
<dbReference type="EMBL" id="UINC01002611">
    <property type="protein sequence ID" value="SUZ98511.1"/>
    <property type="molecule type" value="Genomic_DNA"/>
</dbReference>
<name>A0A381S5B5_9ZZZZ</name>